<dbReference type="GO" id="GO:0005576">
    <property type="term" value="C:extracellular region"/>
    <property type="evidence" value="ECO:0007669"/>
    <property type="project" value="UniProtKB-SubCell"/>
</dbReference>
<dbReference type="RefSeq" id="XP_001361834.3">
    <property type="nucleotide sequence ID" value="XM_001361797.3"/>
</dbReference>
<dbReference type="InterPro" id="IPR035940">
    <property type="entry name" value="CAP_sf"/>
</dbReference>
<dbReference type="SUPFAM" id="SSF55797">
    <property type="entry name" value="PR-1-like"/>
    <property type="match status" value="1"/>
</dbReference>
<feature type="chain" id="PRO_5026361433" evidence="5">
    <location>
        <begin position="26"/>
        <end position="289"/>
    </location>
</feature>
<feature type="domain" description="SCP" evidence="6">
    <location>
        <begin position="66"/>
        <end position="220"/>
    </location>
</feature>
<dbReference type="Proteomes" id="UP000001819">
    <property type="component" value="Chromosome 3"/>
</dbReference>
<keyword evidence="4 5" id="KW-0732">Signal</keyword>
<evidence type="ECO:0000256" key="5">
    <source>
        <dbReference type="SAM" id="SignalP"/>
    </source>
</evidence>
<comment type="similarity">
    <text evidence="2">Belongs to the CRISP family.</text>
</comment>
<dbReference type="InParanoid" id="A0A6I8UW52"/>
<evidence type="ECO:0000256" key="1">
    <source>
        <dbReference type="ARBA" id="ARBA00004613"/>
    </source>
</evidence>
<dbReference type="SMART" id="SM00198">
    <property type="entry name" value="SCP"/>
    <property type="match status" value="1"/>
</dbReference>
<dbReference type="InterPro" id="IPR014044">
    <property type="entry name" value="CAP_dom"/>
</dbReference>
<evidence type="ECO:0000256" key="2">
    <source>
        <dbReference type="ARBA" id="ARBA00009923"/>
    </source>
</evidence>
<reference evidence="7" key="1">
    <citation type="submission" date="2024-06" db="UniProtKB">
        <authorList>
            <consortium name="RefSeq"/>
        </authorList>
    </citation>
    <scope>NUCLEOTIDE SEQUENCE [LARGE SCALE GENOMIC DNA]</scope>
    <source>
        <strain evidence="7">MV2-25</strain>
    </source>
</reference>
<keyword evidence="3" id="KW-0964">Secreted</keyword>
<evidence type="ECO:0000256" key="4">
    <source>
        <dbReference type="ARBA" id="ARBA00022729"/>
    </source>
</evidence>
<protein>
    <submittedName>
        <fullName evidence="8">Antigen 5 like allergen Cul n 1</fullName>
    </submittedName>
</protein>
<dbReference type="Pfam" id="PF00188">
    <property type="entry name" value="CAP"/>
    <property type="match status" value="1"/>
</dbReference>
<feature type="signal peptide" evidence="5">
    <location>
        <begin position="1"/>
        <end position="25"/>
    </location>
</feature>
<dbReference type="KEGG" id="dpo:4805433"/>
<name>A0A6I8UW52_DROPS</name>
<dbReference type="FunCoup" id="A0A6I8UW52">
    <property type="interactions" value="34"/>
</dbReference>
<dbReference type="PIRSF" id="PIRSF038921">
    <property type="entry name" value="P14a"/>
    <property type="match status" value="1"/>
</dbReference>
<evidence type="ECO:0000313" key="7">
    <source>
        <dbReference type="Proteomes" id="UP000001819"/>
    </source>
</evidence>
<dbReference type="InterPro" id="IPR034763">
    <property type="entry name" value="P14a_insect"/>
</dbReference>
<evidence type="ECO:0000313" key="8">
    <source>
        <dbReference type="RefSeq" id="XP_001361834.3"/>
    </source>
</evidence>
<keyword evidence="7" id="KW-1185">Reference proteome</keyword>
<evidence type="ECO:0000259" key="6">
    <source>
        <dbReference type="SMART" id="SM00198"/>
    </source>
</evidence>
<proteinExistence type="inferred from homology"/>
<evidence type="ECO:0000256" key="3">
    <source>
        <dbReference type="ARBA" id="ARBA00022525"/>
    </source>
</evidence>
<sequence>MFRVSHIYVGVLALVLFCLFSCGHGWDYCQEHWCSRPALQHVACNNNGSLGAKCKSGARLIPMSADMQQFIVRQVNLYRNQVASGAFRKWPPAERMATVQWDPELAKLAELAVKQCHLATDNCRNTRRFKHVGQIVGHVIFSANRFSQRQLIGHKIYNWFNQYKKATAGLGLGLRKDITSFRQLIQERATHMGCGVLQQQRHRWQQQFIVCNFARENVHHEPAYAIGHKAAAGCQKGTNPQFPNLCAVEEPFDVNAVDRYVPKPTLLIKVKYSEDGMESIAAKSRPKRA</sequence>
<dbReference type="AlphaFoldDB" id="A0A6I8UW52"/>
<gene>
    <name evidence="8" type="primary">LOC4805433</name>
</gene>
<organism evidence="7 8">
    <name type="scientific">Drosophila pseudoobscura pseudoobscura</name>
    <name type="common">Fruit fly</name>
    <dbReference type="NCBI Taxonomy" id="46245"/>
    <lineage>
        <taxon>Eukaryota</taxon>
        <taxon>Metazoa</taxon>
        <taxon>Ecdysozoa</taxon>
        <taxon>Arthropoda</taxon>
        <taxon>Hexapoda</taxon>
        <taxon>Insecta</taxon>
        <taxon>Pterygota</taxon>
        <taxon>Neoptera</taxon>
        <taxon>Endopterygota</taxon>
        <taxon>Diptera</taxon>
        <taxon>Brachycera</taxon>
        <taxon>Muscomorpha</taxon>
        <taxon>Ephydroidea</taxon>
        <taxon>Drosophilidae</taxon>
        <taxon>Drosophila</taxon>
        <taxon>Sophophora</taxon>
    </lineage>
</organism>
<reference evidence="8" key="2">
    <citation type="submission" date="2025-08" db="UniProtKB">
        <authorList>
            <consortium name="RefSeq"/>
        </authorList>
    </citation>
    <scope>IDENTIFICATION</scope>
    <source>
        <strain evidence="8">MV-25-SWS-2005</strain>
        <tissue evidence="8">Whole body</tissue>
    </source>
</reference>
<comment type="subcellular location">
    <subcellularLocation>
        <location evidence="1">Secreted</location>
    </subcellularLocation>
</comment>
<dbReference type="Gene3D" id="3.40.33.10">
    <property type="entry name" value="CAP"/>
    <property type="match status" value="1"/>
</dbReference>
<accession>A0A6I8UW52</accession>
<dbReference type="CDD" id="cd05380">
    <property type="entry name" value="CAP_euk"/>
    <property type="match status" value="1"/>
</dbReference>